<keyword evidence="6 7" id="KW-0472">Membrane</keyword>
<evidence type="ECO:0000256" key="2">
    <source>
        <dbReference type="ARBA" id="ARBA00005236"/>
    </source>
</evidence>
<evidence type="ECO:0000256" key="5">
    <source>
        <dbReference type="ARBA" id="ARBA00022989"/>
    </source>
</evidence>
<evidence type="ECO:0000256" key="7">
    <source>
        <dbReference type="SAM" id="Phobius"/>
    </source>
</evidence>
<organism evidence="10 11">
    <name type="scientific">Candidatus Egerieousia excrementavium</name>
    <dbReference type="NCBI Taxonomy" id="2840778"/>
    <lineage>
        <taxon>Bacteria</taxon>
        <taxon>Pseudomonadati</taxon>
        <taxon>Bacteroidota</taxon>
        <taxon>Bacteroidia</taxon>
        <taxon>Bacteroidales</taxon>
        <taxon>Candidatus Egerieousia</taxon>
    </lineage>
</organism>
<name>A0A9D9DMW6_9BACT</name>
<feature type="domain" description="ABC3 transporter permease C-terminal" evidence="8">
    <location>
        <begin position="284"/>
        <end position="404"/>
    </location>
</feature>
<dbReference type="Pfam" id="PF02687">
    <property type="entry name" value="FtsX"/>
    <property type="match status" value="1"/>
</dbReference>
<comment type="subcellular location">
    <subcellularLocation>
        <location evidence="1">Cell membrane</location>
        <topology evidence="1">Multi-pass membrane protein</topology>
    </subcellularLocation>
</comment>
<feature type="transmembrane region" description="Helical" evidence="7">
    <location>
        <begin position="20"/>
        <end position="46"/>
    </location>
</feature>
<comment type="similarity">
    <text evidence="2">Belongs to the ABC-4 integral membrane protein family. LolC/E subfamily.</text>
</comment>
<evidence type="ECO:0000256" key="3">
    <source>
        <dbReference type="ARBA" id="ARBA00022475"/>
    </source>
</evidence>
<dbReference type="PANTHER" id="PTHR30489:SF0">
    <property type="entry name" value="LIPOPROTEIN-RELEASING SYSTEM TRANSMEMBRANE PROTEIN LOLE"/>
    <property type="match status" value="1"/>
</dbReference>
<dbReference type="Proteomes" id="UP000823635">
    <property type="component" value="Unassembled WGS sequence"/>
</dbReference>
<keyword evidence="3" id="KW-1003">Cell membrane</keyword>
<evidence type="ECO:0000256" key="4">
    <source>
        <dbReference type="ARBA" id="ARBA00022692"/>
    </source>
</evidence>
<reference evidence="10" key="2">
    <citation type="journal article" date="2021" name="PeerJ">
        <title>Extensive microbial diversity within the chicken gut microbiome revealed by metagenomics and culture.</title>
        <authorList>
            <person name="Gilroy R."/>
            <person name="Ravi A."/>
            <person name="Getino M."/>
            <person name="Pursley I."/>
            <person name="Horton D.L."/>
            <person name="Alikhan N.F."/>
            <person name="Baker D."/>
            <person name="Gharbi K."/>
            <person name="Hall N."/>
            <person name="Watson M."/>
            <person name="Adriaenssens E.M."/>
            <person name="Foster-Nyarko E."/>
            <person name="Jarju S."/>
            <person name="Secka A."/>
            <person name="Antonio M."/>
            <person name="Oren A."/>
            <person name="Chaudhuri R.R."/>
            <person name="La Ragione R."/>
            <person name="Hildebrand F."/>
            <person name="Pallen M.J."/>
        </authorList>
    </citation>
    <scope>NUCLEOTIDE SEQUENCE</scope>
    <source>
        <strain evidence="10">15467</strain>
    </source>
</reference>
<dbReference type="EMBL" id="JADINB010000136">
    <property type="protein sequence ID" value="MBO8429525.1"/>
    <property type="molecule type" value="Genomic_DNA"/>
</dbReference>
<feature type="transmembrane region" description="Helical" evidence="7">
    <location>
        <begin position="280"/>
        <end position="306"/>
    </location>
</feature>
<comment type="caution">
    <text evidence="10">The sequence shown here is derived from an EMBL/GenBank/DDBJ whole genome shotgun (WGS) entry which is preliminary data.</text>
</comment>
<dbReference type="PANTHER" id="PTHR30489">
    <property type="entry name" value="LIPOPROTEIN-RELEASING SYSTEM TRANSMEMBRANE PROTEIN LOLE"/>
    <property type="match status" value="1"/>
</dbReference>
<gene>
    <name evidence="10" type="ORF">IAC68_06315</name>
</gene>
<feature type="transmembrane region" description="Helical" evidence="7">
    <location>
        <begin position="327"/>
        <end position="351"/>
    </location>
</feature>
<dbReference type="InterPro" id="IPR051447">
    <property type="entry name" value="Lipoprotein-release_system"/>
</dbReference>
<feature type="domain" description="MacB-like periplasmic core" evidence="9">
    <location>
        <begin position="25"/>
        <end position="242"/>
    </location>
</feature>
<evidence type="ECO:0000313" key="11">
    <source>
        <dbReference type="Proteomes" id="UP000823635"/>
    </source>
</evidence>
<proteinExistence type="inferred from homology"/>
<dbReference type="InterPro" id="IPR003838">
    <property type="entry name" value="ABC3_permease_C"/>
</dbReference>
<protein>
    <submittedName>
        <fullName evidence="10">ABC transporter permease</fullName>
    </submittedName>
</protein>
<dbReference type="GO" id="GO:0044874">
    <property type="term" value="P:lipoprotein localization to outer membrane"/>
    <property type="evidence" value="ECO:0007669"/>
    <property type="project" value="TreeGrafter"/>
</dbReference>
<reference evidence="10" key="1">
    <citation type="submission" date="2020-10" db="EMBL/GenBank/DDBJ databases">
        <authorList>
            <person name="Gilroy R."/>
        </authorList>
    </citation>
    <scope>NUCLEOTIDE SEQUENCE</scope>
    <source>
        <strain evidence="10">15467</strain>
    </source>
</reference>
<dbReference type="Pfam" id="PF12704">
    <property type="entry name" value="MacB_PCD"/>
    <property type="match status" value="1"/>
</dbReference>
<evidence type="ECO:0000256" key="6">
    <source>
        <dbReference type="ARBA" id="ARBA00023136"/>
    </source>
</evidence>
<dbReference type="AlphaFoldDB" id="A0A9D9DMW6"/>
<sequence length="407" mass="44929">MHLPFFIARRYLFSKKSHNVINVISIISAAGICIGSMALIVILSVYNGFDSIIKSFYEKHQPDFVITAAKGKNFSAGEREILQLLDSDEFRYKAQVVEEYVFLSYGERESVATIVGVDSLYGAASGVGEELSEGEFVLMRGDIPHAVVGAELAARLRLRTRFVESIELYFPDTKSGGMALNNETLYPSGIISLDKEFDGGGLFVPLAVARKLLGYAPSEVNSIELYLDNPQEAKKVEKELARLLESADLSEKAAAHGGYVLKNRYEQNETLYKMMRSERFAVFLILFFVIIIISVNIFGSLSMLILDKRDDIQTYKALGASPSMVSRIFVLQGWLVSLIGAIAGIAAGLLLCYLQKEFGIISLPGNYIISQYPVEVHVSDVLITFAGIAVVGYLIAILPVRRSRGNF</sequence>
<keyword evidence="5 7" id="KW-1133">Transmembrane helix</keyword>
<feature type="transmembrane region" description="Helical" evidence="7">
    <location>
        <begin position="381"/>
        <end position="400"/>
    </location>
</feature>
<evidence type="ECO:0000259" key="8">
    <source>
        <dbReference type="Pfam" id="PF02687"/>
    </source>
</evidence>
<evidence type="ECO:0000313" key="10">
    <source>
        <dbReference type="EMBL" id="MBO8429525.1"/>
    </source>
</evidence>
<evidence type="ECO:0000259" key="9">
    <source>
        <dbReference type="Pfam" id="PF12704"/>
    </source>
</evidence>
<keyword evidence="4 7" id="KW-0812">Transmembrane</keyword>
<accession>A0A9D9DMW6</accession>
<dbReference type="InterPro" id="IPR025857">
    <property type="entry name" value="MacB_PCD"/>
</dbReference>
<dbReference type="GO" id="GO:0098797">
    <property type="term" value="C:plasma membrane protein complex"/>
    <property type="evidence" value="ECO:0007669"/>
    <property type="project" value="TreeGrafter"/>
</dbReference>
<evidence type="ECO:0000256" key="1">
    <source>
        <dbReference type="ARBA" id="ARBA00004651"/>
    </source>
</evidence>